<gene>
    <name evidence="2" type="ORF">NEOLEDRAFT_1116696</name>
</gene>
<organism evidence="2 3">
    <name type="scientific">Neolentinus lepideus HHB14362 ss-1</name>
    <dbReference type="NCBI Taxonomy" id="1314782"/>
    <lineage>
        <taxon>Eukaryota</taxon>
        <taxon>Fungi</taxon>
        <taxon>Dikarya</taxon>
        <taxon>Basidiomycota</taxon>
        <taxon>Agaricomycotina</taxon>
        <taxon>Agaricomycetes</taxon>
        <taxon>Gloeophyllales</taxon>
        <taxon>Gloeophyllaceae</taxon>
        <taxon>Neolentinus</taxon>
    </lineage>
</organism>
<sequence length="131" mass="14078">MGGGRGRRCMGGVTGPGRERGDTARMRGGGRGRRLDENEMLGIMISGRESESEIDGGGRIVRRGRRRAVDDGQGAEAQLLSVSSSRRICIFLNVWVFNFRLPGGTRLVWFLSRWSAGGPSSVAKSCCASSS</sequence>
<accession>A0A165RS28</accession>
<evidence type="ECO:0000313" key="3">
    <source>
        <dbReference type="Proteomes" id="UP000076761"/>
    </source>
</evidence>
<dbReference type="EMBL" id="KV425579">
    <property type="protein sequence ID" value="KZT24193.1"/>
    <property type="molecule type" value="Genomic_DNA"/>
</dbReference>
<protein>
    <submittedName>
        <fullName evidence="2">Uncharacterized protein</fullName>
    </submittedName>
</protein>
<proteinExistence type="predicted"/>
<evidence type="ECO:0000256" key="1">
    <source>
        <dbReference type="SAM" id="MobiDB-lite"/>
    </source>
</evidence>
<dbReference type="AlphaFoldDB" id="A0A165RS28"/>
<dbReference type="InParanoid" id="A0A165RS28"/>
<reference evidence="2 3" key="1">
    <citation type="journal article" date="2016" name="Mol. Biol. Evol.">
        <title>Comparative Genomics of Early-Diverging Mushroom-Forming Fungi Provides Insights into the Origins of Lignocellulose Decay Capabilities.</title>
        <authorList>
            <person name="Nagy L.G."/>
            <person name="Riley R."/>
            <person name="Tritt A."/>
            <person name="Adam C."/>
            <person name="Daum C."/>
            <person name="Floudas D."/>
            <person name="Sun H."/>
            <person name="Yadav J.S."/>
            <person name="Pangilinan J."/>
            <person name="Larsson K.H."/>
            <person name="Matsuura K."/>
            <person name="Barry K."/>
            <person name="Labutti K."/>
            <person name="Kuo R."/>
            <person name="Ohm R.A."/>
            <person name="Bhattacharya S.S."/>
            <person name="Shirouzu T."/>
            <person name="Yoshinaga Y."/>
            <person name="Martin F.M."/>
            <person name="Grigoriev I.V."/>
            <person name="Hibbett D.S."/>
        </authorList>
    </citation>
    <scope>NUCLEOTIDE SEQUENCE [LARGE SCALE GENOMIC DNA]</scope>
    <source>
        <strain evidence="2 3">HHB14362 ss-1</strain>
    </source>
</reference>
<keyword evidence="3" id="KW-1185">Reference proteome</keyword>
<evidence type="ECO:0000313" key="2">
    <source>
        <dbReference type="EMBL" id="KZT24193.1"/>
    </source>
</evidence>
<feature type="region of interest" description="Disordered" evidence="1">
    <location>
        <begin position="1"/>
        <end position="34"/>
    </location>
</feature>
<dbReference type="Proteomes" id="UP000076761">
    <property type="component" value="Unassembled WGS sequence"/>
</dbReference>
<name>A0A165RS28_9AGAM</name>